<dbReference type="Gene3D" id="3.40.1190.20">
    <property type="match status" value="1"/>
</dbReference>
<protein>
    <recommendedName>
        <fullName evidence="6">Phosphofructokinase</fullName>
    </recommendedName>
</protein>
<comment type="similarity">
    <text evidence="1 6">Belongs to the carbohydrate kinase PfkB family.</text>
</comment>
<dbReference type="SUPFAM" id="SSF53613">
    <property type="entry name" value="Ribokinase-like"/>
    <property type="match status" value="1"/>
</dbReference>
<keyword evidence="3" id="KW-0547">Nucleotide-binding</keyword>
<reference evidence="8 9" key="1">
    <citation type="submission" date="2015-12" db="EMBL/GenBank/DDBJ databases">
        <authorList>
            <person name="Shamseldin A."/>
            <person name="Moawad H."/>
            <person name="Abd El-Rahim W.M."/>
            <person name="Sadowsky M.J."/>
        </authorList>
    </citation>
    <scope>NUCLEOTIDE SEQUENCE [LARGE SCALE GENOMIC DNA]</scope>
    <source>
        <strain evidence="8 9">SJ5A-1</strain>
    </source>
</reference>
<evidence type="ECO:0000256" key="4">
    <source>
        <dbReference type="ARBA" id="ARBA00022777"/>
    </source>
</evidence>
<evidence type="ECO:0000313" key="8">
    <source>
        <dbReference type="EMBL" id="KUF10543.1"/>
    </source>
</evidence>
<dbReference type="OrthoDB" id="9801219at2"/>
<keyword evidence="9" id="KW-1185">Reference proteome</keyword>
<organism evidence="8 9">
    <name type="scientific">Pseudoponticoccus marisrubri</name>
    <dbReference type="NCBI Taxonomy" id="1685382"/>
    <lineage>
        <taxon>Bacteria</taxon>
        <taxon>Pseudomonadati</taxon>
        <taxon>Pseudomonadota</taxon>
        <taxon>Alphaproteobacteria</taxon>
        <taxon>Rhodobacterales</taxon>
        <taxon>Roseobacteraceae</taxon>
        <taxon>Pseudoponticoccus</taxon>
    </lineage>
</organism>
<dbReference type="EMBL" id="LPXO01000006">
    <property type="protein sequence ID" value="KUF10543.1"/>
    <property type="molecule type" value="Genomic_DNA"/>
</dbReference>
<dbReference type="Pfam" id="PF00294">
    <property type="entry name" value="PfkB"/>
    <property type="match status" value="1"/>
</dbReference>
<dbReference type="NCBIfam" id="TIGR03168">
    <property type="entry name" value="1-PFK"/>
    <property type="match status" value="1"/>
</dbReference>
<accession>A0A0W7WJ30</accession>
<evidence type="ECO:0000256" key="3">
    <source>
        <dbReference type="ARBA" id="ARBA00022741"/>
    </source>
</evidence>
<evidence type="ECO:0000259" key="7">
    <source>
        <dbReference type="Pfam" id="PF00294"/>
    </source>
</evidence>
<sequence>MTASSEILTVTLNPALDLATSAPRVEPGPKLRCGPETAEPGGGGVNVARAVVQLGGHARALVALGGPTGESLGALLEARGLELVRVAAPGETRRSFAVTDESSGQQYRFVLSGPEWSQAQLDAMLDALDAAAPERAIIVLSGSMPPGARPGFIPHVCERLGPGRQVVVDTSGTHLEAQAKGPAPMPAVLRMDSHEAQALSGRALETRAESAAFAEELRQRGAGQLVIIARGADGSVMANAEGLWFVNAANATVVSAIGAGDSFVGGFVMSLAAGLSEEEALRRGAAAASAAVMSEGTQLCRKPDYDRLLQETVVERL</sequence>
<evidence type="ECO:0000256" key="5">
    <source>
        <dbReference type="ARBA" id="ARBA00022840"/>
    </source>
</evidence>
<dbReference type="PANTHER" id="PTHR46566:SF2">
    <property type="entry name" value="ATP-DEPENDENT 6-PHOSPHOFRUCTOKINASE ISOZYME 2"/>
    <property type="match status" value="1"/>
</dbReference>
<dbReference type="CDD" id="cd01164">
    <property type="entry name" value="FruK_PfkB_like"/>
    <property type="match status" value="1"/>
</dbReference>
<feature type="domain" description="Carbohydrate kinase PfkB" evidence="7">
    <location>
        <begin position="28"/>
        <end position="300"/>
    </location>
</feature>
<dbReference type="GO" id="GO:0005524">
    <property type="term" value="F:ATP binding"/>
    <property type="evidence" value="ECO:0007669"/>
    <property type="project" value="UniProtKB-KW"/>
</dbReference>
<dbReference type="PANTHER" id="PTHR46566">
    <property type="entry name" value="1-PHOSPHOFRUCTOKINASE-RELATED"/>
    <property type="match status" value="1"/>
</dbReference>
<name>A0A0W7WJ30_9RHOB</name>
<dbReference type="InterPro" id="IPR011611">
    <property type="entry name" value="PfkB_dom"/>
</dbReference>
<evidence type="ECO:0000256" key="1">
    <source>
        <dbReference type="ARBA" id="ARBA00010688"/>
    </source>
</evidence>
<evidence type="ECO:0000313" key="9">
    <source>
        <dbReference type="Proteomes" id="UP000054396"/>
    </source>
</evidence>
<keyword evidence="2 6" id="KW-0808">Transferase</keyword>
<dbReference type="GO" id="GO:0005829">
    <property type="term" value="C:cytosol"/>
    <property type="evidence" value="ECO:0007669"/>
    <property type="project" value="TreeGrafter"/>
</dbReference>
<dbReference type="InterPro" id="IPR029056">
    <property type="entry name" value="Ribokinase-like"/>
</dbReference>
<keyword evidence="5" id="KW-0067">ATP-binding</keyword>
<dbReference type="InterPro" id="IPR002173">
    <property type="entry name" value="Carboh/pur_kinase_PfkB_CS"/>
</dbReference>
<dbReference type="GO" id="GO:0003872">
    <property type="term" value="F:6-phosphofructokinase activity"/>
    <property type="evidence" value="ECO:0007669"/>
    <property type="project" value="TreeGrafter"/>
</dbReference>
<dbReference type="STRING" id="1685382.AVJ23_11735"/>
<proteinExistence type="inferred from homology"/>
<gene>
    <name evidence="8" type="ORF">AVJ23_11735</name>
</gene>
<dbReference type="Proteomes" id="UP000054396">
    <property type="component" value="Unassembled WGS sequence"/>
</dbReference>
<keyword evidence="4 8" id="KW-0418">Kinase</keyword>
<evidence type="ECO:0000256" key="6">
    <source>
        <dbReference type="PIRNR" id="PIRNR000535"/>
    </source>
</evidence>
<dbReference type="PROSITE" id="PS00583">
    <property type="entry name" value="PFKB_KINASES_1"/>
    <property type="match status" value="1"/>
</dbReference>
<dbReference type="RefSeq" id="WP_058862382.1">
    <property type="nucleotide sequence ID" value="NZ_LPXO01000006.1"/>
</dbReference>
<dbReference type="InterPro" id="IPR017583">
    <property type="entry name" value="Tagatose/fructose_Pkinase"/>
</dbReference>
<evidence type="ECO:0000256" key="2">
    <source>
        <dbReference type="ARBA" id="ARBA00022679"/>
    </source>
</evidence>
<dbReference type="PIRSF" id="PIRSF000535">
    <property type="entry name" value="1PFK/6PFK/LacC"/>
    <property type="match status" value="1"/>
</dbReference>
<dbReference type="AlphaFoldDB" id="A0A0W7WJ30"/>
<comment type="caution">
    <text evidence="8">The sequence shown here is derived from an EMBL/GenBank/DDBJ whole genome shotgun (WGS) entry which is preliminary data.</text>
</comment>